<dbReference type="PIRSF" id="PIRSF000414">
    <property type="entry name" value="AICARFT_IMPCHas"/>
    <property type="match status" value="1"/>
</dbReference>
<dbReference type="Pfam" id="PF01808">
    <property type="entry name" value="AICARFT_IMPCHas"/>
    <property type="match status" value="1"/>
</dbReference>
<comment type="domain">
    <text evidence="10">The IMP cyclohydrolase activity resides in the N-terminal region.</text>
</comment>
<dbReference type="EMBL" id="VBRY01000003">
    <property type="protein sequence ID" value="TLS68114.1"/>
    <property type="molecule type" value="Genomic_DNA"/>
</dbReference>
<dbReference type="Pfam" id="PF02142">
    <property type="entry name" value="MGS"/>
    <property type="match status" value="1"/>
</dbReference>
<protein>
    <recommendedName>
        <fullName evidence="10">Bifunctional purine biosynthesis protein PurH</fullName>
    </recommendedName>
    <domain>
        <recommendedName>
            <fullName evidence="10">Phosphoribosylaminoimidazolecarboxamide formyltransferase</fullName>
            <ecNumber evidence="10">2.1.2.3</ecNumber>
        </recommendedName>
        <alternativeName>
            <fullName evidence="10">AICAR transformylase</fullName>
        </alternativeName>
    </domain>
    <domain>
        <recommendedName>
            <fullName evidence="10">IMP cyclohydrolase</fullName>
            <ecNumber evidence="10">3.5.4.10</ecNumber>
        </recommendedName>
        <alternativeName>
            <fullName evidence="10">ATIC</fullName>
        </alternativeName>
        <alternativeName>
            <fullName evidence="10">IMP synthase</fullName>
        </alternativeName>
        <alternativeName>
            <fullName evidence="10">Inosinicase</fullName>
        </alternativeName>
    </domain>
</protein>
<dbReference type="FunFam" id="3.40.50.1380:FF:000001">
    <property type="entry name" value="Bifunctional purine biosynthesis protein PurH"/>
    <property type="match status" value="1"/>
</dbReference>
<dbReference type="Proteomes" id="UP000306585">
    <property type="component" value="Unassembled WGS sequence"/>
</dbReference>
<feature type="domain" description="MGS-like" evidence="11">
    <location>
        <begin position="1"/>
        <end position="147"/>
    </location>
</feature>
<dbReference type="PROSITE" id="PS51855">
    <property type="entry name" value="MGS"/>
    <property type="match status" value="1"/>
</dbReference>
<comment type="similarity">
    <text evidence="3 10">Belongs to the PurH family.</text>
</comment>
<dbReference type="FunFam" id="3.40.140.20:FF:000001">
    <property type="entry name" value="Bifunctional purine biosynthesis protein PurH"/>
    <property type="match status" value="1"/>
</dbReference>
<dbReference type="SMART" id="SM00798">
    <property type="entry name" value="AICARFT_IMPCHas"/>
    <property type="match status" value="1"/>
</dbReference>
<dbReference type="InterPro" id="IPR024051">
    <property type="entry name" value="AICAR_Tfase_dup_dom_sf"/>
</dbReference>
<dbReference type="AlphaFoldDB" id="A0A5R9GYV6"/>
<dbReference type="SUPFAM" id="SSF53927">
    <property type="entry name" value="Cytidine deaminase-like"/>
    <property type="match status" value="1"/>
</dbReference>
<proteinExistence type="inferred from homology"/>
<dbReference type="NCBIfam" id="TIGR00355">
    <property type="entry name" value="purH"/>
    <property type="match status" value="1"/>
</dbReference>
<dbReference type="GO" id="GO:0004643">
    <property type="term" value="F:phosphoribosylaminoimidazolecarboxamide formyltransferase activity"/>
    <property type="evidence" value="ECO:0007669"/>
    <property type="project" value="UniProtKB-UniRule"/>
</dbReference>
<reference evidence="12 13" key="1">
    <citation type="journal article" date="2019" name="Appl. Environ. Microbiol.">
        <title>Environmental Evidence and Genomic Insight of Iron-oxidizing Bacteria Preference Towards More Corrosion Resistant Stainless Steel at Higher Salinities.</title>
        <authorList>
            <person name="Garrison C.E."/>
            <person name="Price K.A."/>
            <person name="Field E.K."/>
        </authorList>
    </citation>
    <scope>NUCLEOTIDE SEQUENCE [LARGE SCALE GENOMIC DNA]</scope>
    <source>
        <strain evidence="12 13">P3</strain>
    </source>
</reference>
<dbReference type="InterPro" id="IPR011607">
    <property type="entry name" value="MGS-like_dom"/>
</dbReference>
<keyword evidence="7 10" id="KW-0511">Multifunctional enzyme</keyword>
<dbReference type="UniPathway" id="UPA00074">
    <property type="reaction ID" value="UER00133"/>
</dbReference>
<evidence type="ECO:0000259" key="11">
    <source>
        <dbReference type="PROSITE" id="PS51855"/>
    </source>
</evidence>
<organism evidence="12 13">
    <name type="scientific">Mariprofundus erugo</name>
    <dbReference type="NCBI Taxonomy" id="2528639"/>
    <lineage>
        <taxon>Bacteria</taxon>
        <taxon>Pseudomonadati</taxon>
        <taxon>Pseudomonadota</taxon>
        <taxon>Candidatius Mariprofundia</taxon>
        <taxon>Mariprofundales</taxon>
        <taxon>Mariprofundaceae</taxon>
        <taxon>Mariprofundus</taxon>
    </lineage>
</organism>
<dbReference type="InterPro" id="IPR002695">
    <property type="entry name" value="PurH-like"/>
</dbReference>
<evidence type="ECO:0000256" key="10">
    <source>
        <dbReference type="HAMAP-Rule" id="MF_00139"/>
    </source>
</evidence>
<dbReference type="SUPFAM" id="SSF52335">
    <property type="entry name" value="Methylglyoxal synthase-like"/>
    <property type="match status" value="1"/>
</dbReference>
<comment type="pathway">
    <text evidence="1 10">Purine metabolism; IMP biosynthesis via de novo pathway; IMP from 5-formamido-1-(5-phospho-D-ribosyl)imidazole-4-carboxamide: step 1/1.</text>
</comment>
<dbReference type="Gene3D" id="3.40.50.1380">
    <property type="entry name" value="Methylglyoxal synthase-like domain"/>
    <property type="match status" value="1"/>
</dbReference>
<evidence type="ECO:0000256" key="9">
    <source>
        <dbReference type="ARBA" id="ARBA00050687"/>
    </source>
</evidence>
<sequence>MSSIKRALISVSDKTGVEAFARALVERGIDILSTGGTAKLLRDAGIACRDVSDYTGFPEMMDGRVKTLNPKVHGGILARRDNAGDLASMAEHGIEQIDLVCVNLYPFRQAVAKECCTIDDAIENIDIGGPCMVRASAKNHKFVTIVVDPTDYNDVLAAIDANTLDESRRRALAVKAFAHTAAYDGAIANHFSALNADGSKRAFPDIFTRQFIKTADELRYGENPHQAGAFYADPEDDGVSMADCPVLQGKAISYNNIADADAAFALVRDLADEAVVIVKHANPCGVAMGAGTQAEIYERARAADAVSAFGGIAAFNRPLEEATARLIAETFMEVIIAPGFTDAARAVLAERKNLRLMIAPSAAPVTGGFEFKRVNGGLLVQQRDAHILDRNACTVVTKRAPTEAEWNDMLFAWSVAKHVKSNAIVFAKNGTTLGVGAGQMNRVNSTRIAALHGGEAIKGSAVASDAFFPFRDGVDALAQAGATAVIQPGGSIRDDEVIAAADEQNIAMIFTGIRHFRH</sequence>
<dbReference type="PANTHER" id="PTHR11692">
    <property type="entry name" value="BIFUNCTIONAL PURINE BIOSYNTHESIS PROTEIN PURH"/>
    <property type="match status" value="1"/>
</dbReference>
<dbReference type="InterPro" id="IPR036914">
    <property type="entry name" value="MGS-like_dom_sf"/>
</dbReference>
<evidence type="ECO:0000256" key="8">
    <source>
        <dbReference type="ARBA" id="ARBA00050488"/>
    </source>
</evidence>
<dbReference type="GO" id="GO:0003937">
    <property type="term" value="F:IMP cyclohydrolase activity"/>
    <property type="evidence" value="ECO:0007669"/>
    <property type="project" value="UniProtKB-UniRule"/>
</dbReference>
<evidence type="ECO:0000256" key="2">
    <source>
        <dbReference type="ARBA" id="ARBA00004954"/>
    </source>
</evidence>
<name>A0A5R9GYV6_9PROT</name>
<evidence type="ECO:0000256" key="5">
    <source>
        <dbReference type="ARBA" id="ARBA00022755"/>
    </source>
</evidence>
<evidence type="ECO:0000256" key="7">
    <source>
        <dbReference type="ARBA" id="ARBA00023268"/>
    </source>
</evidence>
<dbReference type="GO" id="GO:0006189">
    <property type="term" value="P:'de novo' IMP biosynthetic process"/>
    <property type="evidence" value="ECO:0007669"/>
    <property type="project" value="UniProtKB-UniRule"/>
</dbReference>
<keyword evidence="6 10" id="KW-0378">Hydrolase</keyword>
<accession>A0A5R9GYV6</accession>
<keyword evidence="5 10" id="KW-0658">Purine biosynthesis</keyword>
<gene>
    <name evidence="10 12" type="primary">purH</name>
    <name evidence="12" type="ORF">FEF65_03715</name>
</gene>
<dbReference type="Gene3D" id="3.40.140.20">
    <property type="match status" value="2"/>
</dbReference>
<dbReference type="CDD" id="cd01421">
    <property type="entry name" value="IMPCH"/>
    <property type="match status" value="1"/>
</dbReference>
<keyword evidence="4 10" id="KW-0808">Transferase</keyword>
<evidence type="ECO:0000313" key="13">
    <source>
        <dbReference type="Proteomes" id="UP000306585"/>
    </source>
</evidence>
<dbReference type="InterPro" id="IPR016193">
    <property type="entry name" value="Cytidine_deaminase-like"/>
</dbReference>
<dbReference type="HAMAP" id="MF_00139">
    <property type="entry name" value="PurH"/>
    <property type="match status" value="1"/>
</dbReference>
<evidence type="ECO:0000256" key="3">
    <source>
        <dbReference type="ARBA" id="ARBA00007667"/>
    </source>
</evidence>
<comment type="catalytic activity">
    <reaction evidence="9 10">
        <text>IMP + H2O = 5-formamido-1-(5-phospho-D-ribosyl)imidazole-4-carboxamide</text>
        <dbReference type="Rhea" id="RHEA:18445"/>
        <dbReference type="ChEBI" id="CHEBI:15377"/>
        <dbReference type="ChEBI" id="CHEBI:58053"/>
        <dbReference type="ChEBI" id="CHEBI:58467"/>
        <dbReference type="EC" id="3.5.4.10"/>
    </reaction>
</comment>
<evidence type="ECO:0000256" key="1">
    <source>
        <dbReference type="ARBA" id="ARBA00004844"/>
    </source>
</evidence>
<dbReference type="PANTHER" id="PTHR11692:SF0">
    <property type="entry name" value="BIFUNCTIONAL PURINE BIOSYNTHESIS PROTEIN ATIC"/>
    <property type="match status" value="1"/>
</dbReference>
<dbReference type="RefSeq" id="WP_138238450.1">
    <property type="nucleotide sequence ID" value="NZ_VBRY01000003.1"/>
</dbReference>
<comment type="pathway">
    <text evidence="2 10">Purine metabolism; IMP biosynthesis via de novo pathway; 5-formamido-1-(5-phospho-D-ribosyl)imidazole-4-carboxamide from 5-amino-1-(5-phospho-D-ribosyl)imidazole-4-carboxamide (10-formyl THF route): step 1/1.</text>
</comment>
<comment type="caution">
    <text evidence="12">The sequence shown here is derived from an EMBL/GenBank/DDBJ whole genome shotgun (WGS) entry which is preliminary data.</text>
</comment>
<evidence type="ECO:0000313" key="12">
    <source>
        <dbReference type="EMBL" id="TLS68114.1"/>
    </source>
</evidence>
<keyword evidence="13" id="KW-1185">Reference proteome</keyword>
<dbReference type="GO" id="GO:0005829">
    <property type="term" value="C:cytosol"/>
    <property type="evidence" value="ECO:0007669"/>
    <property type="project" value="TreeGrafter"/>
</dbReference>
<dbReference type="EC" id="3.5.4.10" evidence="10"/>
<dbReference type="SMART" id="SM00851">
    <property type="entry name" value="MGS"/>
    <property type="match status" value="1"/>
</dbReference>
<comment type="catalytic activity">
    <reaction evidence="8 10">
        <text>(6R)-10-formyltetrahydrofolate + 5-amino-1-(5-phospho-beta-D-ribosyl)imidazole-4-carboxamide = 5-formamido-1-(5-phospho-D-ribosyl)imidazole-4-carboxamide + (6S)-5,6,7,8-tetrahydrofolate</text>
        <dbReference type="Rhea" id="RHEA:22192"/>
        <dbReference type="ChEBI" id="CHEBI:57453"/>
        <dbReference type="ChEBI" id="CHEBI:58467"/>
        <dbReference type="ChEBI" id="CHEBI:58475"/>
        <dbReference type="ChEBI" id="CHEBI:195366"/>
        <dbReference type="EC" id="2.1.2.3"/>
    </reaction>
</comment>
<evidence type="ECO:0000256" key="6">
    <source>
        <dbReference type="ARBA" id="ARBA00022801"/>
    </source>
</evidence>
<evidence type="ECO:0000256" key="4">
    <source>
        <dbReference type="ARBA" id="ARBA00022679"/>
    </source>
</evidence>
<dbReference type="EC" id="2.1.2.3" evidence="10"/>
<dbReference type="NCBIfam" id="NF002049">
    <property type="entry name" value="PRK00881.1"/>
    <property type="match status" value="1"/>
</dbReference>